<comment type="subcellular location">
    <subcellularLocation>
        <location evidence="1">Membrane</location>
        <topology evidence="1">Single-pass membrane protein</topology>
    </subcellularLocation>
</comment>
<keyword evidence="20" id="KW-1185">Reference proteome</keyword>
<keyword evidence="7 15" id="KW-0547">Nucleotide-binding</keyword>
<dbReference type="InterPro" id="IPR025287">
    <property type="entry name" value="WAK_GUB"/>
</dbReference>
<dbReference type="GO" id="GO:0004674">
    <property type="term" value="F:protein serine/threonine kinase activity"/>
    <property type="evidence" value="ECO:0007669"/>
    <property type="project" value="UniProtKB-KW"/>
</dbReference>
<dbReference type="InterPro" id="IPR011009">
    <property type="entry name" value="Kinase-like_dom_sf"/>
</dbReference>
<dbReference type="Gene3D" id="1.10.510.10">
    <property type="entry name" value="Transferase(Phosphotransferase) domain 1"/>
    <property type="match status" value="1"/>
</dbReference>
<dbReference type="GO" id="GO:0005524">
    <property type="term" value="F:ATP binding"/>
    <property type="evidence" value="ECO:0007669"/>
    <property type="project" value="UniProtKB-UniRule"/>
</dbReference>
<dbReference type="Proteomes" id="UP000327013">
    <property type="component" value="Chromosome 6"/>
</dbReference>
<evidence type="ECO:0000256" key="10">
    <source>
        <dbReference type="ARBA" id="ARBA00022989"/>
    </source>
</evidence>
<evidence type="ECO:0000256" key="4">
    <source>
        <dbReference type="ARBA" id="ARBA00022679"/>
    </source>
</evidence>
<evidence type="ECO:0000256" key="6">
    <source>
        <dbReference type="ARBA" id="ARBA00022729"/>
    </source>
</evidence>
<evidence type="ECO:0000256" key="12">
    <source>
        <dbReference type="ARBA" id="ARBA00023180"/>
    </source>
</evidence>
<dbReference type="PROSITE" id="PS00107">
    <property type="entry name" value="PROTEIN_KINASE_ATP"/>
    <property type="match status" value="1"/>
</dbReference>
<gene>
    <name evidence="19" type="ORF">FH972_015846</name>
</gene>
<evidence type="ECO:0000259" key="18">
    <source>
        <dbReference type="PROSITE" id="PS50011"/>
    </source>
</evidence>
<keyword evidence="6 17" id="KW-0732">Signal</keyword>
<evidence type="ECO:0000256" key="13">
    <source>
        <dbReference type="ARBA" id="ARBA00047899"/>
    </source>
</evidence>
<evidence type="ECO:0000256" key="7">
    <source>
        <dbReference type="ARBA" id="ARBA00022741"/>
    </source>
</evidence>
<dbReference type="OrthoDB" id="4062651at2759"/>
<feature type="binding site" evidence="15">
    <location>
        <position position="378"/>
    </location>
    <ligand>
        <name>ATP</name>
        <dbReference type="ChEBI" id="CHEBI:30616"/>
    </ligand>
</feature>
<dbReference type="PROSITE" id="PS50011">
    <property type="entry name" value="PROTEIN_KINASE_DOM"/>
    <property type="match status" value="1"/>
</dbReference>
<dbReference type="PANTHER" id="PTHR46008">
    <property type="entry name" value="LEAF RUST 10 DISEASE-RESISTANCE LOCUS RECEPTOR-LIKE PROTEIN KINASE-LIKE 1.4"/>
    <property type="match status" value="1"/>
</dbReference>
<keyword evidence="8" id="KW-0418">Kinase</keyword>
<evidence type="ECO:0000256" key="14">
    <source>
        <dbReference type="ARBA" id="ARBA00048679"/>
    </source>
</evidence>
<keyword evidence="3" id="KW-0723">Serine/threonine-protein kinase</keyword>
<dbReference type="EC" id="2.7.11.1" evidence="2"/>
<dbReference type="Pfam" id="PF13947">
    <property type="entry name" value="GUB_WAK_bind"/>
    <property type="match status" value="1"/>
</dbReference>
<evidence type="ECO:0000256" key="3">
    <source>
        <dbReference type="ARBA" id="ARBA00022527"/>
    </source>
</evidence>
<evidence type="ECO:0000256" key="8">
    <source>
        <dbReference type="ARBA" id="ARBA00022777"/>
    </source>
</evidence>
<comment type="catalytic activity">
    <reaction evidence="13">
        <text>L-threonyl-[protein] + ATP = O-phospho-L-threonyl-[protein] + ADP + H(+)</text>
        <dbReference type="Rhea" id="RHEA:46608"/>
        <dbReference type="Rhea" id="RHEA-COMP:11060"/>
        <dbReference type="Rhea" id="RHEA-COMP:11605"/>
        <dbReference type="ChEBI" id="CHEBI:15378"/>
        <dbReference type="ChEBI" id="CHEBI:30013"/>
        <dbReference type="ChEBI" id="CHEBI:30616"/>
        <dbReference type="ChEBI" id="CHEBI:61977"/>
        <dbReference type="ChEBI" id="CHEBI:456216"/>
        <dbReference type="EC" id="2.7.11.1"/>
    </reaction>
</comment>
<sequence length="741" mass="82286">MKEASFVGTLVSPFSPMISLVCILLFSFLVRKSCGVDPQFPRCRVPQHCGPVCGDGQNITFPFFIQGTQQQNYSCGHPAFPIFCNINGQPTITQSDINYTIHQIFYENQTIHVSNPDFSTSNTDCFPLTKNISLPGIRFDLVPKQRNLLLLYNCSNHSASLPRDLHFYDGCHGEKILALPQGDLKVAGVSNECKTRVVAPVQAANGVENHDEIRGVLRNGFWLKWKANDCSNCEHSGGFCGTKFYNSSNYSFQCFCADRPHYARCQIPESHKKKKLAIGLGVGCPAILFIMICIFCISRHHYKKKYASSNVLAKNANFDPSSRSDLEGGSLYHGVPVYSYSELDEATNNFDTEKELGDGGFGIVYYGKLRDGREVAVKRLYEHNYKRVAQFMNEVEILTRLRQKNLVSLYGCTSHRSRQLLLVYEYIPNGTVADHIHGERATPGSLTWPTRMNIAIETATALDYLHASEIIHRDVKTNNILLDNNFCVKVADFGLSRLFPNDVSHVSTSPQGTPGYVDPEYHQCYQLTTKSDVYSFGVVLMELISSLPAVDIARNRREINLANLAINKIEKSAFHELIDPHLGIELDKEVERMTILVAQLAFQCIQQDKETRPSMDEVLEALKQIQSATPRPWGGRRGHRSRLGVQRGPPCGLGVVAWATLWPGSGWRCHPSPPHGRWVVGWAWGLNLGSGSGVCLAELGGQREHVGAGWAGWRHHLGSGKFGRLVGAASGLGGGCLVLLL</sequence>
<dbReference type="EMBL" id="CM017326">
    <property type="protein sequence ID" value="KAE8077271.1"/>
    <property type="molecule type" value="Genomic_DNA"/>
</dbReference>
<evidence type="ECO:0000256" key="9">
    <source>
        <dbReference type="ARBA" id="ARBA00022840"/>
    </source>
</evidence>
<feature type="transmembrane region" description="Helical" evidence="16">
    <location>
        <begin position="276"/>
        <end position="297"/>
    </location>
</feature>
<evidence type="ECO:0000256" key="2">
    <source>
        <dbReference type="ARBA" id="ARBA00012513"/>
    </source>
</evidence>
<dbReference type="Gene3D" id="3.30.200.20">
    <property type="entry name" value="Phosphorylase Kinase, domain 1"/>
    <property type="match status" value="1"/>
</dbReference>
<feature type="chain" id="PRO_5024382581" description="non-specific serine/threonine protein kinase" evidence="17">
    <location>
        <begin position="36"/>
        <end position="741"/>
    </location>
</feature>
<keyword evidence="12" id="KW-0325">Glycoprotein</keyword>
<dbReference type="FunFam" id="1.10.510.10:FF:000161">
    <property type="entry name" value="Wall-associated receptor kinase-like 20"/>
    <property type="match status" value="1"/>
</dbReference>
<dbReference type="PROSITE" id="PS00108">
    <property type="entry name" value="PROTEIN_KINASE_ST"/>
    <property type="match status" value="1"/>
</dbReference>
<evidence type="ECO:0000313" key="20">
    <source>
        <dbReference type="Proteomes" id="UP000327013"/>
    </source>
</evidence>
<dbReference type="GO" id="GO:0005886">
    <property type="term" value="C:plasma membrane"/>
    <property type="evidence" value="ECO:0007669"/>
    <property type="project" value="UniProtKB-ARBA"/>
</dbReference>
<keyword evidence="5 16" id="KW-0812">Transmembrane</keyword>
<evidence type="ECO:0000256" key="11">
    <source>
        <dbReference type="ARBA" id="ARBA00023136"/>
    </source>
</evidence>
<evidence type="ECO:0000256" key="5">
    <source>
        <dbReference type="ARBA" id="ARBA00022692"/>
    </source>
</evidence>
<dbReference type="SMART" id="SM00220">
    <property type="entry name" value="S_TKc"/>
    <property type="match status" value="1"/>
</dbReference>
<evidence type="ECO:0000256" key="15">
    <source>
        <dbReference type="PROSITE-ProRule" id="PRU10141"/>
    </source>
</evidence>
<dbReference type="Pfam" id="PF07714">
    <property type="entry name" value="PK_Tyr_Ser-Thr"/>
    <property type="match status" value="1"/>
</dbReference>
<keyword evidence="4" id="KW-0808">Transferase</keyword>
<feature type="signal peptide" evidence="17">
    <location>
        <begin position="1"/>
        <end position="35"/>
    </location>
</feature>
<dbReference type="InterPro" id="IPR008271">
    <property type="entry name" value="Ser/Thr_kinase_AS"/>
</dbReference>
<reference evidence="19 20" key="1">
    <citation type="submission" date="2019-06" db="EMBL/GenBank/DDBJ databases">
        <title>A chromosomal-level reference genome of Carpinus fangiana (Coryloideae, Betulaceae).</title>
        <authorList>
            <person name="Yang X."/>
            <person name="Wang Z."/>
            <person name="Zhang L."/>
            <person name="Hao G."/>
            <person name="Liu J."/>
            <person name="Yang Y."/>
        </authorList>
    </citation>
    <scope>NUCLEOTIDE SEQUENCE [LARGE SCALE GENOMIC DNA]</scope>
    <source>
        <strain evidence="19">Cfa_2016G</strain>
        <tissue evidence="19">Leaf</tissue>
    </source>
</reference>
<dbReference type="CDD" id="cd14066">
    <property type="entry name" value="STKc_IRAK"/>
    <property type="match status" value="1"/>
</dbReference>
<protein>
    <recommendedName>
        <fullName evidence="2">non-specific serine/threonine protein kinase</fullName>
        <ecNumber evidence="2">2.7.11.1</ecNumber>
    </recommendedName>
</protein>
<proteinExistence type="predicted"/>
<dbReference type="InterPro" id="IPR017441">
    <property type="entry name" value="Protein_kinase_ATP_BS"/>
</dbReference>
<evidence type="ECO:0000256" key="17">
    <source>
        <dbReference type="SAM" id="SignalP"/>
    </source>
</evidence>
<organism evidence="19 20">
    <name type="scientific">Carpinus fangiana</name>
    <dbReference type="NCBI Taxonomy" id="176857"/>
    <lineage>
        <taxon>Eukaryota</taxon>
        <taxon>Viridiplantae</taxon>
        <taxon>Streptophyta</taxon>
        <taxon>Embryophyta</taxon>
        <taxon>Tracheophyta</taxon>
        <taxon>Spermatophyta</taxon>
        <taxon>Magnoliopsida</taxon>
        <taxon>eudicotyledons</taxon>
        <taxon>Gunneridae</taxon>
        <taxon>Pentapetalae</taxon>
        <taxon>rosids</taxon>
        <taxon>fabids</taxon>
        <taxon>Fagales</taxon>
        <taxon>Betulaceae</taxon>
        <taxon>Carpinus</taxon>
    </lineage>
</organism>
<keyword evidence="10 16" id="KW-1133">Transmembrane helix</keyword>
<dbReference type="SUPFAM" id="SSF56112">
    <property type="entry name" value="Protein kinase-like (PK-like)"/>
    <property type="match status" value="1"/>
</dbReference>
<dbReference type="InterPro" id="IPR032872">
    <property type="entry name" value="WAK_assoc_C"/>
</dbReference>
<dbReference type="InterPro" id="IPR000719">
    <property type="entry name" value="Prot_kinase_dom"/>
</dbReference>
<keyword evidence="9 15" id="KW-0067">ATP-binding</keyword>
<accession>A0A5N6RHN0</accession>
<evidence type="ECO:0000256" key="16">
    <source>
        <dbReference type="SAM" id="Phobius"/>
    </source>
</evidence>
<keyword evidence="11 16" id="KW-0472">Membrane</keyword>
<evidence type="ECO:0000256" key="1">
    <source>
        <dbReference type="ARBA" id="ARBA00004167"/>
    </source>
</evidence>
<feature type="domain" description="Protein kinase" evidence="18">
    <location>
        <begin position="350"/>
        <end position="634"/>
    </location>
</feature>
<evidence type="ECO:0000313" key="19">
    <source>
        <dbReference type="EMBL" id="KAE8077271.1"/>
    </source>
</evidence>
<dbReference type="GO" id="GO:0030247">
    <property type="term" value="F:polysaccharide binding"/>
    <property type="evidence" value="ECO:0007669"/>
    <property type="project" value="InterPro"/>
</dbReference>
<dbReference type="PANTHER" id="PTHR46008:SF2">
    <property type="entry name" value="LEAF RUST 10 DISEASE-RESISTANCE LOCUS RECEPTOR-LIKE PROTEIN KINASE-LIKE 1.4"/>
    <property type="match status" value="1"/>
</dbReference>
<name>A0A5N6RHN0_9ROSI</name>
<dbReference type="AlphaFoldDB" id="A0A5N6RHN0"/>
<dbReference type="InterPro" id="IPR001245">
    <property type="entry name" value="Ser-Thr/Tyr_kinase_cat_dom"/>
</dbReference>
<comment type="catalytic activity">
    <reaction evidence="14">
        <text>L-seryl-[protein] + ATP = O-phospho-L-seryl-[protein] + ADP + H(+)</text>
        <dbReference type="Rhea" id="RHEA:17989"/>
        <dbReference type="Rhea" id="RHEA-COMP:9863"/>
        <dbReference type="Rhea" id="RHEA-COMP:11604"/>
        <dbReference type="ChEBI" id="CHEBI:15378"/>
        <dbReference type="ChEBI" id="CHEBI:29999"/>
        <dbReference type="ChEBI" id="CHEBI:30616"/>
        <dbReference type="ChEBI" id="CHEBI:83421"/>
        <dbReference type="ChEBI" id="CHEBI:456216"/>
        <dbReference type="EC" id="2.7.11.1"/>
    </reaction>
</comment>
<dbReference type="Pfam" id="PF14380">
    <property type="entry name" value="WAK_assoc"/>
    <property type="match status" value="1"/>
</dbReference>